<name>A0A1J5T3D9_9ZZZZ</name>
<reference evidence="2" key="1">
    <citation type="submission" date="2016-10" db="EMBL/GenBank/DDBJ databases">
        <title>Sequence of Gallionella enrichment culture.</title>
        <authorList>
            <person name="Poehlein A."/>
            <person name="Muehling M."/>
            <person name="Daniel R."/>
        </authorList>
    </citation>
    <scope>NUCLEOTIDE SEQUENCE</scope>
</reference>
<organism evidence="2">
    <name type="scientific">mine drainage metagenome</name>
    <dbReference type="NCBI Taxonomy" id="410659"/>
    <lineage>
        <taxon>unclassified sequences</taxon>
        <taxon>metagenomes</taxon>
        <taxon>ecological metagenomes</taxon>
    </lineage>
</organism>
<comment type="caution">
    <text evidence="2">The sequence shown here is derived from an EMBL/GenBank/DDBJ whole genome shotgun (WGS) entry which is preliminary data.</text>
</comment>
<evidence type="ECO:0000313" key="2">
    <source>
        <dbReference type="EMBL" id="OIR14659.1"/>
    </source>
</evidence>
<gene>
    <name evidence="2" type="ORF">GALL_44650</name>
</gene>
<accession>A0A1J5T3D9</accession>
<dbReference type="AlphaFoldDB" id="A0A1J5T3D9"/>
<dbReference type="EMBL" id="MLJW01000011">
    <property type="protein sequence ID" value="OIR14659.1"/>
    <property type="molecule type" value="Genomic_DNA"/>
</dbReference>
<feature type="region of interest" description="Disordered" evidence="1">
    <location>
        <begin position="90"/>
        <end position="115"/>
    </location>
</feature>
<sequence>MVDSSAPDEARESFDVDHAFIAHLNGECLDWAGMDNEALQRAIQAQGGEWSSLVKERCPHVFAAAPVFISELQLQQMRAVIAAVEEVVNRPDTRPNTPHPNPLPPAGEGTNATPASREHCHGVFYGYDFHLNEQGAHLIEINTNAGGAFLNALLIGSQHGLFLYGTAVAKNRLEQVFIDMFRNEWRLVRGDAALKTIAIVDEQPESQYLYPEFLLMQKIFEREGYAVHIVDPSALQAREDGLYCGEQRVDLIYNRLTDFDLHQFPHIRAAWDDQQVVLTPNPAHYRRYADKRKLTQLSDKEWLHSAGVSQASIDALMLGVPQTRLVQAQDADQWWSERKQWFFKPVSGYGSKGAYRGDKLTKRVFEEIMQSDYVAQRLALPDERKVCMEGAEPQSLKFDVRCYVYDGHIQFVAARLYQGQTTNFRTPGGGFALVREVS</sequence>
<proteinExistence type="predicted"/>
<dbReference type="SUPFAM" id="SSF56059">
    <property type="entry name" value="Glutathione synthetase ATP-binding domain-like"/>
    <property type="match status" value="1"/>
</dbReference>
<protein>
    <submittedName>
        <fullName evidence="2">Uncharacterized protein</fullName>
    </submittedName>
</protein>
<evidence type="ECO:0000256" key="1">
    <source>
        <dbReference type="SAM" id="MobiDB-lite"/>
    </source>
</evidence>